<evidence type="ECO:0008006" key="5">
    <source>
        <dbReference type="Google" id="ProtNLM"/>
    </source>
</evidence>
<dbReference type="OrthoDB" id="10568624at2759"/>
<keyword evidence="4" id="KW-1185">Reference proteome</keyword>
<proteinExistence type="predicted"/>
<accession>A0A8J6C8F8</accession>
<evidence type="ECO:0000256" key="2">
    <source>
        <dbReference type="SAM" id="SignalP"/>
    </source>
</evidence>
<feature type="signal peptide" evidence="2">
    <location>
        <begin position="1"/>
        <end position="27"/>
    </location>
</feature>
<feature type="region of interest" description="Disordered" evidence="1">
    <location>
        <begin position="352"/>
        <end position="372"/>
    </location>
</feature>
<comment type="caution">
    <text evidence="3">The sequence shown here is derived from an EMBL/GenBank/DDBJ whole genome shotgun (WGS) entry which is preliminary data.</text>
</comment>
<protein>
    <recommendedName>
        <fullName evidence="5">Sulfotransferase domain-containing protein</fullName>
    </recommendedName>
</protein>
<dbReference type="Proteomes" id="UP000751190">
    <property type="component" value="Unassembled WGS sequence"/>
</dbReference>
<gene>
    <name evidence="3" type="ORF">KFE25_004316</name>
</gene>
<dbReference type="EMBL" id="JAGTXO010000051">
    <property type="protein sequence ID" value="KAG8458438.1"/>
    <property type="molecule type" value="Genomic_DNA"/>
</dbReference>
<evidence type="ECO:0000313" key="4">
    <source>
        <dbReference type="Proteomes" id="UP000751190"/>
    </source>
</evidence>
<feature type="chain" id="PRO_5035167047" description="Sulfotransferase domain-containing protein" evidence="2">
    <location>
        <begin position="28"/>
        <end position="432"/>
    </location>
</feature>
<keyword evidence="2" id="KW-0732">Signal</keyword>
<evidence type="ECO:0000313" key="3">
    <source>
        <dbReference type="EMBL" id="KAG8458438.1"/>
    </source>
</evidence>
<organism evidence="3 4">
    <name type="scientific">Diacronema lutheri</name>
    <name type="common">Unicellular marine alga</name>
    <name type="synonym">Monochrysis lutheri</name>
    <dbReference type="NCBI Taxonomy" id="2081491"/>
    <lineage>
        <taxon>Eukaryota</taxon>
        <taxon>Haptista</taxon>
        <taxon>Haptophyta</taxon>
        <taxon>Pavlovophyceae</taxon>
        <taxon>Pavlovales</taxon>
        <taxon>Pavlovaceae</taxon>
        <taxon>Diacronema</taxon>
    </lineage>
</organism>
<reference evidence="3" key="1">
    <citation type="submission" date="2021-05" db="EMBL/GenBank/DDBJ databases">
        <title>The genome of the haptophyte Pavlova lutheri (Diacronema luteri, Pavlovales) - a model for lipid biosynthesis in eukaryotic algae.</title>
        <authorList>
            <person name="Hulatt C.J."/>
            <person name="Posewitz M.C."/>
        </authorList>
    </citation>
    <scope>NUCLEOTIDE SEQUENCE</scope>
    <source>
        <strain evidence="3">NIVA-4/92</strain>
    </source>
</reference>
<sequence>MTLNRLVRPMKLAACLLAAAAAGGGMASPATALSHAPHAASSCAVERRLPPVHKQLCAVNHASKFMMCSSPKAAATTLSAVMVGFANATEQFRTWMREHEYGVSSMLSARINYFRRSLGGLPAYVVPDDLLATCAQKDWLCVFLVRNPRDRLISSFLHAAVTKLASNWPELIEIVGDVELVRVGNYSLAQHVEALELTRANIRGGLSLRGNGRRGGGADHYLPQYGAWLDGLFRASGSPRYPASVVKFAAVDNVAGSLNAVDEEFRGGALRLRAIAEGLHSSHWRSAPKAAAMAHRRTTRVLAAAPRRRLGERALATGAARPARAYRQGGDAGEINTDTFASTLCGSAEGLTPRGMKKPRAADGTLLKGKQSSTSGCDLLPRAYMRLQAVDDGLWRHVRCLFHDDFELYEKRLCDQEWLRARCPACIARAAC</sequence>
<dbReference type="AlphaFoldDB" id="A0A8J6C8F8"/>
<name>A0A8J6C8F8_DIALT</name>
<evidence type="ECO:0000256" key="1">
    <source>
        <dbReference type="SAM" id="MobiDB-lite"/>
    </source>
</evidence>